<reference evidence="11" key="1">
    <citation type="submission" date="2025-08" db="UniProtKB">
        <authorList>
            <consortium name="RefSeq"/>
        </authorList>
    </citation>
    <scope>IDENTIFICATION</scope>
</reference>
<keyword evidence="5" id="KW-0325">Glycoprotein</keyword>
<organism evidence="10 11">
    <name type="scientific">Galeopterus variegatus</name>
    <name type="common">Malayan flying lemur</name>
    <name type="synonym">Cynocephalus variegatus</name>
    <dbReference type="NCBI Taxonomy" id="482537"/>
    <lineage>
        <taxon>Eukaryota</taxon>
        <taxon>Metazoa</taxon>
        <taxon>Chordata</taxon>
        <taxon>Craniata</taxon>
        <taxon>Vertebrata</taxon>
        <taxon>Euteleostomi</taxon>
        <taxon>Mammalia</taxon>
        <taxon>Eutheria</taxon>
        <taxon>Euarchontoglires</taxon>
        <taxon>Dermoptera</taxon>
        <taxon>Cynocephalidae</taxon>
        <taxon>Galeopterus</taxon>
    </lineage>
</organism>
<dbReference type="RefSeq" id="XP_008566500.1">
    <property type="nucleotide sequence ID" value="XM_008568278.1"/>
</dbReference>
<dbReference type="InterPro" id="IPR018392">
    <property type="entry name" value="LysM"/>
</dbReference>
<dbReference type="Pfam" id="PF01476">
    <property type="entry name" value="LysM"/>
    <property type="match status" value="1"/>
</dbReference>
<evidence type="ECO:0000313" key="11">
    <source>
        <dbReference type="RefSeq" id="XP_008566500.1"/>
    </source>
</evidence>
<dbReference type="Proteomes" id="UP000694923">
    <property type="component" value="Unplaced"/>
</dbReference>
<evidence type="ECO:0000313" key="10">
    <source>
        <dbReference type="Proteomes" id="UP000694923"/>
    </source>
</evidence>
<feature type="region of interest" description="Disordered" evidence="7">
    <location>
        <begin position="52"/>
        <end position="92"/>
    </location>
</feature>
<evidence type="ECO:0000256" key="4">
    <source>
        <dbReference type="ARBA" id="ARBA00023136"/>
    </source>
</evidence>
<protein>
    <recommendedName>
        <fullName evidence="6">LysM and putative peptidoglycan-binding domain-containing protein 4</fullName>
    </recommendedName>
</protein>
<keyword evidence="10" id="KW-1185">Reference proteome</keyword>
<sequence>MKPGRGENALHGINPWVWFSVKKMRQMEVLTKTFQGPAVVCRTPNSHVYMFKNSSGDSGDSSEEESHRVLLRPRGKKRQKNSAHHPPQPGAGDVVLLQRELAQGDNLNKLALQYGCKVADIKKVNNFIREQDLYALKSIKIPVKNHGILTETHEELKPLPSPSSETRVTFVELPDPDRAAAGTDAQASQLTDFFKGIDQNIERAVQSEIFLSESYCVETYDQPLLPAPPKTPTNGADCGIQWWNAVFVMLLIGIVLPVFYLVYFKIQATGETPNSLNTTAVPNGSMAVGAVPWQAPKLAIPVPTITSSNSQFSQTTQAGN</sequence>
<dbReference type="PANTHER" id="PTHR20932">
    <property type="entry name" value="LYSM AND PUTATIVE PEPTIDOGLYCAN-BINDING DOMAIN-CONTAINING PROTEIN"/>
    <property type="match status" value="1"/>
</dbReference>
<dbReference type="GeneID" id="103586928"/>
<dbReference type="Gene3D" id="3.10.350.10">
    <property type="entry name" value="LysM domain"/>
    <property type="match status" value="1"/>
</dbReference>
<keyword evidence="4 8" id="KW-0472">Membrane</keyword>
<evidence type="ECO:0000256" key="7">
    <source>
        <dbReference type="SAM" id="MobiDB-lite"/>
    </source>
</evidence>
<dbReference type="CDD" id="cd00118">
    <property type="entry name" value="LysM"/>
    <property type="match status" value="1"/>
</dbReference>
<dbReference type="InterPro" id="IPR045030">
    <property type="entry name" value="LYSM1-4"/>
</dbReference>
<accession>A0ABM0QDQ9</accession>
<dbReference type="PROSITE" id="PS51782">
    <property type="entry name" value="LYSM"/>
    <property type="match status" value="1"/>
</dbReference>
<evidence type="ECO:0000256" key="5">
    <source>
        <dbReference type="ARBA" id="ARBA00023180"/>
    </source>
</evidence>
<evidence type="ECO:0000256" key="2">
    <source>
        <dbReference type="ARBA" id="ARBA00022692"/>
    </source>
</evidence>
<evidence type="ECO:0000256" key="6">
    <source>
        <dbReference type="ARBA" id="ARBA00040995"/>
    </source>
</evidence>
<feature type="domain" description="LysM" evidence="9">
    <location>
        <begin position="97"/>
        <end position="141"/>
    </location>
</feature>
<evidence type="ECO:0000256" key="1">
    <source>
        <dbReference type="ARBA" id="ARBA00004167"/>
    </source>
</evidence>
<dbReference type="InterPro" id="IPR036779">
    <property type="entry name" value="LysM_dom_sf"/>
</dbReference>
<evidence type="ECO:0000256" key="8">
    <source>
        <dbReference type="SAM" id="Phobius"/>
    </source>
</evidence>
<gene>
    <name evidence="11" type="primary">LYSMD4</name>
</gene>
<name>A0ABM0QDQ9_GALVR</name>
<dbReference type="PANTHER" id="PTHR20932:SF7">
    <property type="entry name" value="AND PUTATIVE PEPTIDOGLYCAN-BINDING DOMAIN-CONTAINING PROTEIN 4-RELATED"/>
    <property type="match status" value="1"/>
</dbReference>
<keyword evidence="2 8" id="KW-0812">Transmembrane</keyword>
<evidence type="ECO:0000259" key="9">
    <source>
        <dbReference type="PROSITE" id="PS51782"/>
    </source>
</evidence>
<keyword evidence="3 8" id="KW-1133">Transmembrane helix</keyword>
<proteinExistence type="predicted"/>
<dbReference type="SMART" id="SM00257">
    <property type="entry name" value="LysM"/>
    <property type="match status" value="1"/>
</dbReference>
<comment type="subcellular location">
    <subcellularLocation>
        <location evidence="1">Membrane</location>
        <topology evidence="1">Single-pass membrane protein</topology>
    </subcellularLocation>
</comment>
<evidence type="ECO:0000256" key="3">
    <source>
        <dbReference type="ARBA" id="ARBA00022989"/>
    </source>
</evidence>
<feature type="transmembrane region" description="Helical" evidence="8">
    <location>
        <begin position="242"/>
        <end position="263"/>
    </location>
</feature>
<feature type="compositionally biased region" description="Basic residues" evidence="7">
    <location>
        <begin position="69"/>
        <end position="83"/>
    </location>
</feature>